<keyword evidence="2" id="KW-1185">Reference proteome</keyword>
<reference evidence="2" key="1">
    <citation type="submission" date="2014-09" db="EMBL/GenBank/DDBJ databases">
        <authorList>
            <person name="Mudge J."/>
            <person name="Ramaraj T."/>
            <person name="Lindquist I.E."/>
            <person name="Bharti A.K."/>
            <person name="Sundararajan A."/>
            <person name="Cameron C.T."/>
            <person name="Woodward J.E."/>
            <person name="May G.D."/>
            <person name="Brubaker C."/>
            <person name="Broadhvest J."/>
            <person name="Wilkins T.A."/>
        </authorList>
    </citation>
    <scope>NUCLEOTIDE SEQUENCE</scope>
    <source>
        <strain evidence="2">cv. AKA8401</strain>
    </source>
</reference>
<dbReference type="EMBL" id="KN392258">
    <property type="protein sequence ID" value="KHG09807.1"/>
    <property type="molecule type" value="Genomic_DNA"/>
</dbReference>
<dbReference type="Proteomes" id="UP000032142">
    <property type="component" value="Unassembled WGS sequence"/>
</dbReference>
<evidence type="ECO:0000313" key="1">
    <source>
        <dbReference type="EMBL" id="KHG09807.1"/>
    </source>
</evidence>
<dbReference type="AlphaFoldDB" id="A0A0B0NB04"/>
<sequence length="18" mass="2313">MWMLWVRIFTMQLCARKV</sequence>
<evidence type="ECO:0000313" key="2">
    <source>
        <dbReference type="Proteomes" id="UP000032142"/>
    </source>
</evidence>
<name>A0A0B0NB04_GOSAR</name>
<protein>
    <submittedName>
        <fullName evidence="1">Uncharacterized protein</fullName>
    </submittedName>
</protein>
<organism evidence="1 2">
    <name type="scientific">Gossypium arboreum</name>
    <name type="common">Tree cotton</name>
    <name type="synonym">Gossypium nanking</name>
    <dbReference type="NCBI Taxonomy" id="29729"/>
    <lineage>
        <taxon>Eukaryota</taxon>
        <taxon>Viridiplantae</taxon>
        <taxon>Streptophyta</taxon>
        <taxon>Embryophyta</taxon>
        <taxon>Tracheophyta</taxon>
        <taxon>Spermatophyta</taxon>
        <taxon>Magnoliopsida</taxon>
        <taxon>eudicotyledons</taxon>
        <taxon>Gunneridae</taxon>
        <taxon>Pentapetalae</taxon>
        <taxon>rosids</taxon>
        <taxon>malvids</taxon>
        <taxon>Malvales</taxon>
        <taxon>Malvaceae</taxon>
        <taxon>Malvoideae</taxon>
        <taxon>Gossypium</taxon>
    </lineage>
</organism>
<gene>
    <name evidence="1" type="ORF">F383_36813</name>
</gene>
<proteinExistence type="predicted"/>
<accession>A0A0B0NB04</accession>